<comment type="subunit">
    <text evidence="10 11">Homooctamer. Dimer of tetramers.</text>
</comment>
<dbReference type="GO" id="GO:0016491">
    <property type="term" value="F:oxidoreductase activity"/>
    <property type="evidence" value="ECO:0007669"/>
    <property type="project" value="InterPro"/>
</dbReference>
<organism evidence="13 14">
    <name type="scientific">Alkalicoccus halolimnae</name>
    <dbReference type="NCBI Taxonomy" id="1667239"/>
    <lineage>
        <taxon>Bacteria</taxon>
        <taxon>Bacillati</taxon>
        <taxon>Bacillota</taxon>
        <taxon>Bacilli</taxon>
        <taxon>Bacillales</taxon>
        <taxon>Bacillaceae</taxon>
        <taxon>Alkalicoccus</taxon>
    </lineage>
</organism>
<evidence type="ECO:0000256" key="2">
    <source>
        <dbReference type="ARBA" id="ARBA00022490"/>
    </source>
</evidence>
<evidence type="ECO:0000256" key="1">
    <source>
        <dbReference type="ARBA" id="ARBA00001917"/>
    </source>
</evidence>
<evidence type="ECO:0000259" key="12">
    <source>
        <dbReference type="Pfam" id="PF01070"/>
    </source>
</evidence>
<dbReference type="GO" id="GO:0000287">
    <property type="term" value="F:magnesium ion binding"/>
    <property type="evidence" value="ECO:0007669"/>
    <property type="project" value="UniProtKB-UniRule"/>
</dbReference>
<feature type="binding site" evidence="11">
    <location>
        <position position="122"/>
    </location>
    <ligand>
        <name>FMN</name>
        <dbReference type="ChEBI" id="CHEBI:58210"/>
    </ligand>
</feature>
<evidence type="ECO:0000256" key="9">
    <source>
        <dbReference type="ARBA" id="ARBA00023235"/>
    </source>
</evidence>
<dbReference type="InterPro" id="IPR000262">
    <property type="entry name" value="FMN-dep_DH"/>
</dbReference>
<dbReference type="Gene3D" id="3.20.20.70">
    <property type="entry name" value="Aldolase class I"/>
    <property type="match status" value="1"/>
</dbReference>
<evidence type="ECO:0000256" key="11">
    <source>
        <dbReference type="HAMAP-Rule" id="MF_00354"/>
    </source>
</evidence>
<evidence type="ECO:0000256" key="7">
    <source>
        <dbReference type="ARBA" id="ARBA00022857"/>
    </source>
</evidence>
<keyword evidence="7 11" id="KW-0521">NADP</keyword>
<feature type="binding site" evidence="11">
    <location>
        <begin position="62"/>
        <end position="64"/>
    </location>
    <ligand>
        <name>FMN</name>
        <dbReference type="ChEBI" id="CHEBI:58210"/>
    </ligand>
</feature>
<dbReference type="NCBIfam" id="TIGR02151">
    <property type="entry name" value="IPP_isom_2"/>
    <property type="match status" value="1"/>
</dbReference>
<dbReference type="GO" id="GO:0008299">
    <property type="term" value="P:isoprenoid biosynthetic process"/>
    <property type="evidence" value="ECO:0007669"/>
    <property type="project" value="UniProtKB-UniRule"/>
</dbReference>
<keyword evidence="9 11" id="KW-0413">Isomerase</keyword>
<dbReference type="GO" id="GO:0010181">
    <property type="term" value="F:FMN binding"/>
    <property type="evidence" value="ECO:0007669"/>
    <property type="project" value="UniProtKB-UniRule"/>
</dbReference>
<comment type="catalytic activity">
    <reaction evidence="11">
        <text>isopentenyl diphosphate = dimethylallyl diphosphate</text>
        <dbReference type="Rhea" id="RHEA:23284"/>
        <dbReference type="ChEBI" id="CHEBI:57623"/>
        <dbReference type="ChEBI" id="CHEBI:128769"/>
        <dbReference type="EC" id="5.3.3.2"/>
    </reaction>
</comment>
<keyword evidence="6 11" id="KW-0460">Magnesium</keyword>
<protein>
    <recommendedName>
        <fullName evidence="11">Isopentenyl-diphosphate delta-isomerase</fullName>
        <shortName evidence="11">IPP isomerase</shortName>
        <ecNumber evidence="11">5.3.3.2</ecNumber>
    </recommendedName>
    <alternativeName>
        <fullName evidence="11">Isopentenyl diphosphate:dimethylallyl diphosphate isomerase</fullName>
    </alternativeName>
    <alternativeName>
        <fullName evidence="11">Isopentenyl pyrophosphate isomerase</fullName>
    </alternativeName>
    <alternativeName>
        <fullName evidence="11">Type 2 isopentenyl diphosphate isomerase</fullName>
        <shortName evidence="11">IDI-2</shortName>
    </alternativeName>
</protein>
<feature type="binding site" evidence="11">
    <location>
        <begin position="258"/>
        <end position="260"/>
    </location>
    <ligand>
        <name>FMN</name>
        <dbReference type="ChEBI" id="CHEBI:58210"/>
    </ligand>
</feature>
<keyword evidence="3 11" id="KW-0285">Flavoprotein</keyword>
<evidence type="ECO:0000256" key="4">
    <source>
        <dbReference type="ARBA" id="ARBA00022643"/>
    </source>
</evidence>
<keyword evidence="4 11" id="KW-0288">FMN</keyword>
<dbReference type="InterPro" id="IPR013785">
    <property type="entry name" value="Aldolase_TIM"/>
</dbReference>
<accession>A0A5C7F0T8</accession>
<dbReference type="InterPro" id="IPR011179">
    <property type="entry name" value="IPdP_isomerase"/>
</dbReference>
<comment type="similarity">
    <text evidence="11">Belongs to the IPP isomerase type 2 family.</text>
</comment>
<feature type="binding site" evidence="11">
    <location>
        <begin position="6"/>
        <end position="7"/>
    </location>
    <ligand>
        <name>substrate</name>
    </ligand>
</feature>
<dbReference type="PANTHER" id="PTHR43665:SF1">
    <property type="entry name" value="ISOPENTENYL-DIPHOSPHATE DELTA-ISOMERASE"/>
    <property type="match status" value="1"/>
</dbReference>
<sequence length="351" mass="37397">MSRESRKLDHIKNALASGARGENGLDDIHFVHNSLPETNVKDISLNTSLAGMDLSAPLLINAMTGGGGEQTEAINGSLAEVAGQLQIPIAVGSQMAALKDPTQQESYKVVRRNNRRGKVFANVGSEAGVSDALQCAEMIEADALQVHLNTVQELIMPEGDRDFTGTLSRIEAIVRELNIPVIVKEVGFGMSREASALIQQAGAKAVDTGGSGGTSFAVIENERRERPLEFFEDWGIPTAVSIAEAESSLDIDIIGSGGIRTAYDTAKAIALGACSCGTAGQVLNWLHTKGQRGTHESLEMMMKDITLIMTAVGAADIKSLQNAPVVILGETKDWLEQRGIDTRIYAADRRG</sequence>
<evidence type="ECO:0000313" key="13">
    <source>
        <dbReference type="EMBL" id="WWD81455.1"/>
    </source>
</evidence>
<dbReference type="GO" id="GO:0004452">
    <property type="term" value="F:isopentenyl-diphosphate delta-isomerase activity"/>
    <property type="evidence" value="ECO:0007669"/>
    <property type="project" value="UniProtKB-UniRule"/>
</dbReference>
<gene>
    <name evidence="11 13" type="primary">fni</name>
    <name evidence="13" type="ORF">FTX54_007930</name>
</gene>
<feature type="binding site" evidence="11">
    <location>
        <position position="152"/>
    </location>
    <ligand>
        <name>substrate</name>
    </ligand>
</feature>
<keyword evidence="14" id="KW-1185">Reference proteome</keyword>
<evidence type="ECO:0000256" key="5">
    <source>
        <dbReference type="ARBA" id="ARBA00022723"/>
    </source>
</evidence>
<feature type="binding site" evidence="11">
    <location>
        <position position="93"/>
    </location>
    <ligand>
        <name>FMN</name>
        <dbReference type="ChEBI" id="CHEBI:58210"/>
    </ligand>
</feature>
<keyword evidence="2 11" id="KW-0963">Cytoplasm</keyword>
<dbReference type="EMBL" id="CP144914">
    <property type="protein sequence ID" value="WWD81455.1"/>
    <property type="molecule type" value="Genomic_DNA"/>
</dbReference>
<dbReference type="RefSeq" id="WP_147804806.1">
    <property type="nucleotide sequence ID" value="NZ_CP144914.1"/>
</dbReference>
<comment type="cofactor">
    <cofactor evidence="11">
        <name>Mg(2+)</name>
        <dbReference type="ChEBI" id="CHEBI:18420"/>
    </cofactor>
</comment>
<evidence type="ECO:0000256" key="6">
    <source>
        <dbReference type="ARBA" id="ARBA00022842"/>
    </source>
</evidence>
<feature type="binding site" evidence="11">
    <location>
        <begin position="279"/>
        <end position="280"/>
    </location>
    <ligand>
        <name>FMN</name>
        <dbReference type="ChEBI" id="CHEBI:58210"/>
    </ligand>
</feature>
<comment type="caution">
    <text evidence="11">Lacks conserved residue(s) required for the propagation of feature annotation.</text>
</comment>
<feature type="binding site" evidence="11">
    <location>
        <position position="153"/>
    </location>
    <ligand>
        <name>Mg(2+)</name>
        <dbReference type="ChEBI" id="CHEBI:18420"/>
    </ligand>
</feature>
<dbReference type="KEGG" id="ahal:FTX54_007930"/>
<keyword evidence="8 11" id="KW-0414">Isoprene biosynthesis</keyword>
<dbReference type="AlphaFoldDB" id="A0A5C7F0T8"/>
<comment type="subcellular location">
    <subcellularLocation>
        <location evidence="11">Cytoplasm</location>
    </subcellularLocation>
</comment>
<comment type="cofactor">
    <cofactor evidence="11">
        <name>NADPH</name>
        <dbReference type="ChEBI" id="CHEBI:57783"/>
    </cofactor>
</comment>
<feature type="binding site" evidence="11">
    <location>
        <position position="214"/>
    </location>
    <ligand>
        <name>FMN</name>
        <dbReference type="ChEBI" id="CHEBI:58210"/>
    </ligand>
</feature>
<evidence type="ECO:0000313" key="14">
    <source>
        <dbReference type="Proteomes" id="UP000321816"/>
    </source>
</evidence>
<keyword evidence="5 11" id="KW-0479">Metal-binding</keyword>
<evidence type="ECO:0000256" key="3">
    <source>
        <dbReference type="ARBA" id="ARBA00022630"/>
    </source>
</evidence>
<name>A0A5C7F0T8_9BACI</name>
<dbReference type="EC" id="5.3.3.2" evidence="11"/>
<evidence type="ECO:0000256" key="8">
    <source>
        <dbReference type="ARBA" id="ARBA00023229"/>
    </source>
</evidence>
<dbReference type="GO" id="GO:0005737">
    <property type="term" value="C:cytoplasm"/>
    <property type="evidence" value="ECO:0007669"/>
    <property type="project" value="UniProtKB-SubCell"/>
</dbReference>
<feature type="binding site" evidence="11">
    <location>
        <position position="184"/>
    </location>
    <ligand>
        <name>FMN</name>
        <dbReference type="ChEBI" id="CHEBI:58210"/>
    </ligand>
</feature>
<comment type="function">
    <text evidence="11">Involved in the biosynthesis of isoprenoids. Catalyzes the 1,3-allylic rearrangement of the homoallylic substrate isopentenyl (IPP) to its allylic isomer, dimethylallyl diphosphate (DMAPP).</text>
</comment>
<dbReference type="Proteomes" id="UP000321816">
    <property type="component" value="Chromosome"/>
</dbReference>
<dbReference type="CDD" id="cd02811">
    <property type="entry name" value="IDI-2_FMN"/>
    <property type="match status" value="1"/>
</dbReference>
<evidence type="ECO:0000256" key="10">
    <source>
        <dbReference type="ARBA" id="ARBA00025810"/>
    </source>
</evidence>
<dbReference type="HAMAP" id="MF_00354">
    <property type="entry name" value="Idi_2"/>
    <property type="match status" value="1"/>
</dbReference>
<dbReference type="OrthoDB" id="9795032at2"/>
<feature type="domain" description="FMN-dependent dehydrogenase" evidence="12">
    <location>
        <begin position="164"/>
        <end position="323"/>
    </location>
</feature>
<comment type="cofactor">
    <cofactor evidence="1 11">
        <name>FMN</name>
        <dbReference type="ChEBI" id="CHEBI:58210"/>
    </cofactor>
</comment>
<proteinExistence type="inferred from homology"/>
<dbReference type="PANTHER" id="PTHR43665">
    <property type="entry name" value="ISOPENTENYL-DIPHOSPHATE DELTA-ISOMERASE"/>
    <property type="match status" value="1"/>
</dbReference>
<dbReference type="PIRSF" id="PIRSF003314">
    <property type="entry name" value="IPP_isomerase"/>
    <property type="match status" value="1"/>
</dbReference>
<dbReference type="Pfam" id="PF01070">
    <property type="entry name" value="FMN_dh"/>
    <property type="match status" value="1"/>
</dbReference>
<dbReference type="GO" id="GO:0070402">
    <property type="term" value="F:NADPH binding"/>
    <property type="evidence" value="ECO:0007669"/>
    <property type="project" value="UniProtKB-UniRule"/>
</dbReference>
<dbReference type="SUPFAM" id="SSF51395">
    <property type="entry name" value="FMN-linked oxidoreductases"/>
    <property type="match status" value="1"/>
</dbReference>
<reference evidence="13 14" key="1">
    <citation type="submission" date="2024-01" db="EMBL/GenBank/DDBJ databases">
        <title>Complete Genome Sequence of Alkalicoccus halolimnae BZ-SZ-XJ29T, a Moderately Halophilic Bacterium Isolated from a Salt Lake.</title>
        <authorList>
            <person name="Zhao B."/>
        </authorList>
    </citation>
    <scope>NUCLEOTIDE SEQUENCE [LARGE SCALE GENOMIC DNA]</scope>
    <source>
        <strain evidence="13 14">BZ-SZ-XJ29</strain>
    </source>
</reference>